<keyword evidence="3 4" id="KW-0479">Metal-binding</keyword>
<dbReference type="GO" id="GO:0008270">
    <property type="term" value="F:zinc ion binding"/>
    <property type="evidence" value="ECO:0007669"/>
    <property type="project" value="InterPro"/>
</dbReference>
<protein>
    <recommendedName>
        <fullName evidence="5">Hcy-binding domain-containing protein</fullName>
    </recommendedName>
</protein>
<accession>A0A7S3LL11</accession>
<feature type="domain" description="Hcy-binding" evidence="5">
    <location>
        <begin position="1"/>
        <end position="319"/>
    </location>
</feature>
<dbReference type="InterPro" id="IPR003726">
    <property type="entry name" value="HCY_dom"/>
</dbReference>
<reference evidence="6" key="1">
    <citation type="submission" date="2021-01" db="EMBL/GenBank/DDBJ databases">
        <authorList>
            <person name="Corre E."/>
            <person name="Pelletier E."/>
            <person name="Niang G."/>
            <person name="Scheremetjew M."/>
            <person name="Finn R."/>
            <person name="Kale V."/>
            <person name="Holt S."/>
            <person name="Cochrane G."/>
            <person name="Meng A."/>
            <person name="Brown T."/>
            <person name="Cohen L."/>
        </authorList>
    </citation>
    <scope>NUCLEOTIDE SEQUENCE</scope>
    <source>
        <strain evidence="6">GSBS06</strain>
    </source>
</reference>
<dbReference type="InterPro" id="IPR036589">
    <property type="entry name" value="HCY_dom_sf"/>
</dbReference>
<comment type="cofactor">
    <cofactor evidence="3">
        <name>Zn(2+)</name>
        <dbReference type="ChEBI" id="CHEBI:29105"/>
    </cofactor>
    <text evidence="3">Binds 1 zinc ion per subunit.</text>
</comment>
<feature type="binding site" evidence="3 4">
    <location>
        <position position="304"/>
    </location>
    <ligand>
        <name>Zn(2+)</name>
        <dbReference type="ChEBI" id="CHEBI:29105"/>
    </ligand>
</feature>
<dbReference type="EMBL" id="HBIN01005823">
    <property type="protein sequence ID" value="CAE0433925.1"/>
    <property type="molecule type" value="Transcribed_RNA"/>
</dbReference>
<dbReference type="PANTHER" id="PTHR11103:SF18">
    <property type="entry name" value="SLR1189 PROTEIN"/>
    <property type="match status" value="1"/>
</dbReference>
<dbReference type="PROSITE" id="PS50970">
    <property type="entry name" value="HCY"/>
    <property type="match status" value="1"/>
</dbReference>
<feature type="binding site" evidence="3 4">
    <location>
        <position position="220"/>
    </location>
    <ligand>
        <name>Zn(2+)</name>
        <dbReference type="ChEBI" id="CHEBI:29105"/>
    </ligand>
</feature>
<dbReference type="InterPro" id="IPR017226">
    <property type="entry name" value="BHMT-like"/>
</dbReference>
<organism evidence="6">
    <name type="scientific">Aplanochytrium stocchinoi</name>
    <dbReference type="NCBI Taxonomy" id="215587"/>
    <lineage>
        <taxon>Eukaryota</taxon>
        <taxon>Sar</taxon>
        <taxon>Stramenopiles</taxon>
        <taxon>Bigyra</taxon>
        <taxon>Labyrinthulomycetes</taxon>
        <taxon>Thraustochytrida</taxon>
        <taxon>Thraustochytriidae</taxon>
        <taxon>Aplanochytrium</taxon>
    </lineage>
</organism>
<proteinExistence type="predicted"/>
<dbReference type="GO" id="GO:0009086">
    <property type="term" value="P:methionine biosynthetic process"/>
    <property type="evidence" value="ECO:0007669"/>
    <property type="project" value="InterPro"/>
</dbReference>
<keyword evidence="2 4" id="KW-0808">Transferase</keyword>
<evidence type="ECO:0000256" key="3">
    <source>
        <dbReference type="PIRSR" id="PIRSR037505-2"/>
    </source>
</evidence>
<dbReference type="PANTHER" id="PTHR11103">
    <property type="entry name" value="SLR1189 PROTEIN"/>
    <property type="match status" value="1"/>
</dbReference>
<dbReference type="AlphaFoldDB" id="A0A7S3LL11"/>
<evidence type="ECO:0000256" key="4">
    <source>
        <dbReference type="PROSITE-ProRule" id="PRU00333"/>
    </source>
</evidence>
<evidence type="ECO:0000259" key="5">
    <source>
        <dbReference type="PROSITE" id="PS50970"/>
    </source>
</evidence>
<evidence type="ECO:0000313" key="6">
    <source>
        <dbReference type="EMBL" id="CAE0433925.1"/>
    </source>
</evidence>
<dbReference type="Gene3D" id="3.20.20.330">
    <property type="entry name" value="Homocysteine-binding-like domain"/>
    <property type="match status" value="1"/>
</dbReference>
<evidence type="ECO:0000256" key="2">
    <source>
        <dbReference type="ARBA" id="ARBA00022679"/>
    </source>
</evidence>
<dbReference type="GO" id="GO:0032259">
    <property type="term" value="P:methylation"/>
    <property type="evidence" value="ECO:0007669"/>
    <property type="project" value="UniProtKB-KW"/>
</dbReference>
<feature type="binding site" evidence="3 4">
    <location>
        <position position="305"/>
    </location>
    <ligand>
        <name>Zn(2+)</name>
        <dbReference type="ChEBI" id="CHEBI:29105"/>
    </ligand>
</feature>
<keyword evidence="3 4" id="KW-0862">Zinc</keyword>
<evidence type="ECO:0000256" key="1">
    <source>
        <dbReference type="ARBA" id="ARBA00022603"/>
    </source>
</evidence>
<dbReference type="SUPFAM" id="SSF82282">
    <property type="entry name" value="Homocysteine S-methyltransferase"/>
    <property type="match status" value="1"/>
</dbReference>
<dbReference type="PIRSF" id="PIRSF037505">
    <property type="entry name" value="Betaine_HMT"/>
    <property type="match status" value="1"/>
</dbReference>
<name>A0A7S3LL11_9STRA</name>
<gene>
    <name evidence="6" type="ORF">ASTO00021_LOCUS4238</name>
</gene>
<dbReference type="Pfam" id="PF02574">
    <property type="entry name" value="S-methyl_trans"/>
    <property type="match status" value="1"/>
</dbReference>
<keyword evidence="1 4" id="KW-0489">Methyltransferase</keyword>
<dbReference type="GO" id="GO:0008168">
    <property type="term" value="F:methyltransferase activity"/>
    <property type="evidence" value="ECO:0007669"/>
    <property type="project" value="UniProtKB-UniRule"/>
</dbReference>
<sequence length="321" mass="34867">MATKRSFRVLDGAMGSALRDRGVRVPSSFTSVWSAASLIEAPKEVTQLHEDYIKAGADIITTNNYMVTRTALSRAGWENRIEELTVKACQYAIQARTAAGAKEVKIAGSIPPLTNSYQTRNGLEKSETEKQYKEIADIVAQYVDILLCETQPEALEASIAAKAASVHGKPVWVAFTLEDDFALDAAANKLAPVLRSGQSLEYALKNLEGINNLEAVLVNCSDPETCTLAVKEISKLISQDGNVNLDKNIEVGWYSNARPTSDAFKREKEEDGDKRPVEPEFDEKMFASQASDALANGATIVGGCCGTTPEHIKHISKLKQG</sequence>